<reference evidence="2" key="1">
    <citation type="journal article" date="2022" name="bioRxiv">
        <title>Sequencing and chromosome-scale assembly of the giantPleurodeles waltlgenome.</title>
        <authorList>
            <person name="Brown T."/>
            <person name="Elewa A."/>
            <person name="Iarovenko S."/>
            <person name="Subramanian E."/>
            <person name="Araus A.J."/>
            <person name="Petzold A."/>
            <person name="Susuki M."/>
            <person name="Suzuki K.-i.T."/>
            <person name="Hayashi T."/>
            <person name="Toyoda A."/>
            <person name="Oliveira C."/>
            <person name="Osipova E."/>
            <person name="Leigh N.D."/>
            <person name="Simon A."/>
            <person name="Yun M.H."/>
        </authorList>
    </citation>
    <scope>NUCLEOTIDE SEQUENCE</scope>
    <source>
        <strain evidence="2">20211129_DDA</strain>
        <tissue evidence="2">Liver</tissue>
    </source>
</reference>
<organism evidence="2 3">
    <name type="scientific">Pleurodeles waltl</name>
    <name type="common">Iberian ribbed newt</name>
    <dbReference type="NCBI Taxonomy" id="8319"/>
    <lineage>
        <taxon>Eukaryota</taxon>
        <taxon>Metazoa</taxon>
        <taxon>Chordata</taxon>
        <taxon>Craniata</taxon>
        <taxon>Vertebrata</taxon>
        <taxon>Euteleostomi</taxon>
        <taxon>Amphibia</taxon>
        <taxon>Batrachia</taxon>
        <taxon>Caudata</taxon>
        <taxon>Salamandroidea</taxon>
        <taxon>Salamandridae</taxon>
        <taxon>Pleurodelinae</taxon>
        <taxon>Pleurodeles</taxon>
    </lineage>
</organism>
<dbReference type="AlphaFoldDB" id="A0AAV7W077"/>
<name>A0AAV7W077_PLEWA</name>
<evidence type="ECO:0000313" key="3">
    <source>
        <dbReference type="Proteomes" id="UP001066276"/>
    </source>
</evidence>
<keyword evidence="3" id="KW-1185">Reference proteome</keyword>
<feature type="compositionally biased region" description="Basic and acidic residues" evidence="1">
    <location>
        <begin position="1"/>
        <end position="18"/>
    </location>
</feature>
<dbReference type="EMBL" id="JANPWB010000002">
    <property type="protein sequence ID" value="KAJ1207350.1"/>
    <property type="molecule type" value="Genomic_DNA"/>
</dbReference>
<feature type="compositionally biased region" description="Basic and acidic residues" evidence="1">
    <location>
        <begin position="28"/>
        <end position="39"/>
    </location>
</feature>
<proteinExistence type="predicted"/>
<accession>A0AAV7W077</accession>
<gene>
    <name evidence="2" type="ORF">NDU88_002741</name>
</gene>
<dbReference type="Proteomes" id="UP001066276">
    <property type="component" value="Chromosome 1_2"/>
</dbReference>
<evidence type="ECO:0000313" key="2">
    <source>
        <dbReference type="EMBL" id="KAJ1207350.1"/>
    </source>
</evidence>
<protein>
    <submittedName>
        <fullName evidence="2">Uncharacterized protein</fullName>
    </submittedName>
</protein>
<feature type="compositionally biased region" description="Polar residues" evidence="1">
    <location>
        <begin position="73"/>
        <end position="83"/>
    </location>
</feature>
<comment type="caution">
    <text evidence="2">The sequence shown here is derived from an EMBL/GenBank/DDBJ whole genome shotgun (WGS) entry which is preliminary data.</text>
</comment>
<sequence length="83" mass="9159">MPGCGVEREDGGWSERIRKGGYRGPTPKTREAPGVEETPRAISTPREQSKSRARNHRGPNPGRRQPAPGSRTLEPTTLQEKRG</sequence>
<evidence type="ECO:0000256" key="1">
    <source>
        <dbReference type="SAM" id="MobiDB-lite"/>
    </source>
</evidence>
<feature type="region of interest" description="Disordered" evidence="1">
    <location>
        <begin position="1"/>
        <end position="83"/>
    </location>
</feature>